<dbReference type="AlphaFoldDB" id="A0A4R3UN80"/>
<feature type="domain" description="Chlorhexidine efflux transporter" evidence="2">
    <location>
        <begin position="2"/>
        <end position="65"/>
    </location>
</feature>
<dbReference type="InterPro" id="IPR007896">
    <property type="entry name" value="BTP_bacteria"/>
</dbReference>
<evidence type="ECO:0000313" key="4">
    <source>
        <dbReference type="Proteomes" id="UP000294692"/>
    </source>
</evidence>
<keyword evidence="1" id="KW-1133">Transmembrane helix</keyword>
<keyword evidence="1" id="KW-0472">Membrane</keyword>
<feature type="transmembrane region" description="Helical" evidence="1">
    <location>
        <begin position="37"/>
        <end position="58"/>
    </location>
</feature>
<dbReference type="Pfam" id="PF05232">
    <property type="entry name" value="BTP"/>
    <property type="match status" value="2"/>
</dbReference>
<feature type="transmembrane region" description="Helical" evidence="1">
    <location>
        <begin position="112"/>
        <end position="129"/>
    </location>
</feature>
<evidence type="ECO:0000256" key="1">
    <source>
        <dbReference type="SAM" id="Phobius"/>
    </source>
</evidence>
<feature type="transmembrane region" description="Helical" evidence="1">
    <location>
        <begin position="78"/>
        <end position="100"/>
    </location>
</feature>
<comment type="caution">
    <text evidence="3">The sequence shown here is derived from an EMBL/GenBank/DDBJ whole genome shotgun (WGS) entry which is preliminary data.</text>
</comment>
<dbReference type="RefSeq" id="WP_132478129.1">
    <property type="nucleotide sequence ID" value="NZ_JBHRVM010000001.1"/>
</dbReference>
<dbReference type="EMBL" id="SMBX01000012">
    <property type="protein sequence ID" value="TCU93155.1"/>
    <property type="molecule type" value="Genomic_DNA"/>
</dbReference>
<proteinExistence type="predicted"/>
<feature type="domain" description="Chlorhexidine efflux transporter" evidence="2">
    <location>
        <begin position="72"/>
        <end position="134"/>
    </location>
</feature>
<sequence length="148" mass="17014">MRKAADRIRHAISFEIIGLLLAVPLGAWAFDKPLSDIGVIGVVGATIATAWNYVYNLLFDHAMQRLRGGTRKTTMIRFLHAFLFEAGLLGMLLPLFAWYLKIGLWEAFLMDISFSVFYLCYAFVFNWVYDWLFPLPEWKQASLGEAKR</sequence>
<evidence type="ECO:0000313" key="3">
    <source>
        <dbReference type="EMBL" id="TCU93155.1"/>
    </source>
</evidence>
<dbReference type="NCBIfam" id="NF033664">
    <property type="entry name" value="PACE_transport"/>
    <property type="match status" value="1"/>
</dbReference>
<feature type="transmembrane region" description="Helical" evidence="1">
    <location>
        <begin position="12"/>
        <end position="31"/>
    </location>
</feature>
<accession>A0A4R3UN80</accession>
<protein>
    <submittedName>
        <fullName evidence="3">Putative membrane protein</fullName>
    </submittedName>
</protein>
<keyword evidence="4" id="KW-1185">Reference proteome</keyword>
<organism evidence="3 4">
    <name type="scientific">Paracandidimonas soli</name>
    <dbReference type="NCBI Taxonomy" id="1917182"/>
    <lineage>
        <taxon>Bacteria</taxon>
        <taxon>Pseudomonadati</taxon>
        <taxon>Pseudomonadota</taxon>
        <taxon>Betaproteobacteria</taxon>
        <taxon>Burkholderiales</taxon>
        <taxon>Alcaligenaceae</taxon>
        <taxon>Paracandidimonas</taxon>
    </lineage>
</organism>
<name>A0A4R3UN80_9BURK</name>
<gene>
    <name evidence="3" type="ORF">EV686_11237</name>
</gene>
<dbReference type="OrthoDB" id="1631120at2"/>
<evidence type="ECO:0000259" key="2">
    <source>
        <dbReference type="Pfam" id="PF05232"/>
    </source>
</evidence>
<reference evidence="3 4" key="1">
    <citation type="submission" date="2019-03" db="EMBL/GenBank/DDBJ databases">
        <title>Genomic Encyclopedia of Type Strains, Phase IV (KMG-IV): sequencing the most valuable type-strain genomes for metagenomic binning, comparative biology and taxonomic classification.</title>
        <authorList>
            <person name="Goeker M."/>
        </authorList>
    </citation>
    <scope>NUCLEOTIDE SEQUENCE [LARGE SCALE GENOMIC DNA]</scope>
    <source>
        <strain evidence="3 4">DSM 100048</strain>
    </source>
</reference>
<dbReference type="Proteomes" id="UP000294692">
    <property type="component" value="Unassembled WGS sequence"/>
</dbReference>
<keyword evidence="1" id="KW-0812">Transmembrane</keyword>
<dbReference type="InterPro" id="IPR058208">
    <property type="entry name" value="PACE"/>
</dbReference>